<feature type="compositionally biased region" description="Basic and acidic residues" evidence="2">
    <location>
        <begin position="347"/>
        <end position="362"/>
    </location>
</feature>
<reference evidence="3" key="1">
    <citation type="journal article" date="2020" name="Phytopathology">
        <title>Genome sequence and comparative analysis of Colletotrichum gloeosporioides isolated from Liriodendron leaves.</title>
        <authorList>
            <person name="Fu F.F."/>
            <person name="Hao Z."/>
            <person name="Wang P."/>
            <person name="Lu Y."/>
            <person name="Xue L.J."/>
            <person name="Wei G."/>
            <person name="Tian Y."/>
            <person name="Baishi H."/>
            <person name="Xu H."/>
            <person name="Shi J."/>
            <person name="Cheng T."/>
            <person name="Wang G."/>
            <person name="Yi Y."/>
            <person name="Chen J."/>
        </authorList>
    </citation>
    <scope>NUCLEOTIDE SEQUENCE</scope>
    <source>
        <strain evidence="3">Lc1</strain>
    </source>
</reference>
<feature type="compositionally biased region" description="Low complexity" evidence="2">
    <location>
        <begin position="245"/>
        <end position="264"/>
    </location>
</feature>
<dbReference type="AlphaFoldDB" id="A0A8H4CF60"/>
<accession>A0A8H4CF60</accession>
<feature type="compositionally biased region" description="Basic and acidic residues" evidence="2">
    <location>
        <begin position="312"/>
        <end position="321"/>
    </location>
</feature>
<dbReference type="EMBL" id="WVTB01000060">
    <property type="protein sequence ID" value="KAF3802766.1"/>
    <property type="molecule type" value="Genomic_DNA"/>
</dbReference>
<feature type="compositionally biased region" description="Low complexity" evidence="2">
    <location>
        <begin position="148"/>
        <end position="167"/>
    </location>
</feature>
<proteinExistence type="predicted"/>
<feature type="compositionally biased region" description="Basic and acidic residues" evidence="2">
    <location>
        <begin position="450"/>
        <end position="464"/>
    </location>
</feature>
<dbReference type="Proteomes" id="UP000613401">
    <property type="component" value="Unassembled WGS sequence"/>
</dbReference>
<evidence type="ECO:0000256" key="2">
    <source>
        <dbReference type="SAM" id="MobiDB-lite"/>
    </source>
</evidence>
<organism evidence="3 4">
    <name type="scientific">Colletotrichum gloeosporioides</name>
    <name type="common">Anthracnose fungus</name>
    <name type="synonym">Glomerella cingulata</name>
    <dbReference type="NCBI Taxonomy" id="474922"/>
    <lineage>
        <taxon>Eukaryota</taxon>
        <taxon>Fungi</taxon>
        <taxon>Dikarya</taxon>
        <taxon>Ascomycota</taxon>
        <taxon>Pezizomycotina</taxon>
        <taxon>Sordariomycetes</taxon>
        <taxon>Hypocreomycetidae</taxon>
        <taxon>Glomerellales</taxon>
        <taxon>Glomerellaceae</taxon>
        <taxon>Colletotrichum</taxon>
        <taxon>Colletotrichum gloeosporioides species complex</taxon>
    </lineage>
</organism>
<feature type="compositionally biased region" description="Low complexity" evidence="2">
    <location>
        <begin position="272"/>
        <end position="282"/>
    </location>
</feature>
<dbReference type="GeneID" id="69021116"/>
<sequence length="678" mass="75008">MNLTEAQAEKVLSTWRISRLEDILGPELSPRSWSNNLRKHLCMLCRLVNLEQARILLSNEVTARLANRTRNRGIRRDHLSDVDVMRVLDRQEAQIRGHPDVYSQYSPSPAANQAMRRLDRVSETPDYTRPYPPGPSPGLSADASSYHPSTASSPVSTSASTSITTAPSPNPRTGPSLRWSSTALQLLARNAAAGSRSDYHEAGPSTFDDGDRRMSLGPRDEDGTPARSSPVHGLPSQTPAWALPQHSRQSQNSHQPQQSRQSQHSHQREYSRQPQYSQQPSSAAGQRHSSPASEIVVQIPETKTGTPAAATSHRETNRRDTNLMAAPPPRARSPTTARTSGNSVAHTRAEESPRSRPTRTTDDPEPNTRAVASPRQRPLPTTSVKTDTSGIRAMTEPPQRTQTTATATTTTTTTTSSSSSWNNFRPESHIPASAPQRPWPGTTSRTNNPPEHRTRPPDPPRRSESSTTPMTDDTEGITVVERHKRKRESMMADLEGDIEKLGYRVDIQRTTVKLRQHEYAQEQRHLEAARAKLESLSSGDAVAAQMEQFDGFLAGLDDLVARYPAVLHAHDDQSANDMGRALASPSQPPEETDMSLQPGMLFDALRRAVRVKMGSAAHQTERLQDTRRVGERELRAAQAAVDETLATLERAREDLSKLEDDLHFLSIEKERLSDRFGS</sequence>
<gene>
    <name evidence="3" type="ORF">GCG54_00014000</name>
</gene>
<feature type="coiled-coil region" evidence="1">
    <location>
        <begin position="634"/>
        <end position="675"/>
    </location>
</feature>
<keyword evidence="4" id="KW-1185">Reference proteome</keyword>
<feature type="region of interest" description="Disordered" evidence="2">
    <location>
        <begin position="576"/>
        <end position="595"/>
    </location>
</feature>
<feature type="region of interest" description="Disordered" evidence="2">
    <location>
        <begin position="192"/>
        <end position="473"/>
    </location>
</feature>
<comment type="caution">
    <text evidence="3">The sequence shown here is derived from an EMBL/GenBank/DDBJ whole genome shotgun (WGS) entry which is preliminary data.</text>
</comment>
<feature type="compositionally biased region" description="Low complexity" evidence="2">
    <location>
        <begin position="403"/>
        <end position="420"/>
    </location>
</feature>
<evidence type="ECO:0000313" key="4">
    <source>
        <dbReference type="Proteomes" id="UP000613401"/>
    </source>
</evidence>
<evidence type="ECO:0000313" key="3">
    <source>
        <dbReference type="EMBL" id="KAF3802766.1"/>
    </source>
</evidence>
<feature type="compositionally biased region" description="Polar residues" evidence="2">
    <location>
        <begin position="283"/>
        <end position="292"/>
    </location>
</feature>
<protein>
    <submittedName>
        <fullName evidence="3">Uncharacterized protein</fullName>
    </submittedName>
</protein>
<feature type="compositionally biased region" description="Polar residues" evidence="2">
    <location>
        <begin position="379"/>
        <end position="389"/>
    </location>
</feature>
<name>A0A8H4CF60_COLGL</name>
<dbReference type="RefSeq" id="XP_045261925.1">
    <property type="nucleotide sequence ID" value="XM_045413846.1"/>
</dbReference>
<reference evidence="3" key="2">
    <citation type="submission" date="2020-03" db="EMBL/GenBank/DDBJ databases">
        <authorList>
            <person name="Fu F.-F."/>
            <person name="Chen J."/>
        </authorList>
    </citation>
    <scope>NUCLEOTIDE SEQUENCE</scope>
    <source>
        <strain evidence="3">Lc1</strain>
    </source>
</reference>
<feature type="region of interest" description="Disordered" evidence="2">
    <location>
        <begin position="123"/>
        <end position="177"/>
    </location>
</feature>
<keyword evidence="1" id="KW-0175">Coiled coil</keyword>
<feature type="compositionally biased region" description="Basic and acidic residues" evidence="2">
    <location>
        <begin position="209"/>
        <end position="224"/>
    </location>
</feature>
<evidence type="ECO:0000256" key="1">
    <source>
        <dbReference type="SAM" id="Coils"/>
    </source>
</evidence>